<dbReference type="InterPro" id="IPR027417">
    <property type="entry name" value="P-loop_NTPase"/>
</dbReference>
<dbReference type="Proteomes" id="UP000242837">
    <property type="component" value="Segment"/>
</dbReference>
<protein>
    <submittedName>
        <fullName evidence="8">Nonstructural protein</fullName>
    </submittedName>
</protein>
<dbReference type="EMBL" id="KM052275">
    <property type="protein sequence ID" value="AIQ82699.1"/>
    <property type="molecule type" value="Genomic_DNA"/>
</dbReference>
<evidence type="ECO:0000313" key="8">
    <source>
        <dbReference type="EMBL" id="AIQ82699.1"/>
    </source>
</evidence>
<dbReference type="Gene3D" id="3.40.50.300">
    <property type="entry name" value="P-loop containing nucleotide triphosphate hydrolases"/>
    <property type="match status" value="1"/>
</dbReference>
<feature type="compositionally biased region" description="Basic and acidic residues" evidence="6">
    <location>
        <begin position="18"/>
        <end position="33"/>
    </location>
</feature>
<dbReference type="GeneID" id="37618306"/>
<keyword evidence="5" id="KW-0067">ATP-binding</keyword>
<proteinExistence type="predicted"/>
<name>A0A0A0QP77_9VIRU</name>
<keyword evidence="3" id="KW-0235">DNA replication</keyword>
<dbReference type="GO" id="GO:0005524">
    <property type="term" value="F:ATP binding"/>
    <property type="evidence" value="ECO:0007669"/>
    <property type="project" value="UniProtKB-KW"/>
</dbReference>
<evidence type="ECO:0000259" key="7">
    <source>
        <dbReference type="PROSITE" id="PS51206"/>
    </source>
</evidence>
<reference evidence="8 9" key="1">
    <citation type="submission" date="2014-06" db="EMBL/GenBank/DDBJ databases">
        <title>Densovirus associated with sea star wasting disease and mass mortality.</title>
        <authorList>
            <person name="Hewson I."/>
        </authorList>
    </citation>
    <scope>NUCLEOTIDE SEQUENCE [LARGE SCALE GENOMIC DNA]</scope>
</reference>
<feature type="compositionally biased region" description="Basic and acidic residues" evidence="6">
    <location>
        <begin position="1"/>
        <end position="10"/>
    </location>
</feature>
<evidence type="ECO:0000256" key="2">
    <source>
        <dbReference type="ARBA" id="ARBA00022562"/>
    </source>
</evidence>
<comment type="subcellular location">
    <subcellularLocation>
        <location evidence="1">Host nucleus</location>
    </subcellularLocation>
</comment>
<dbReference type="InterPro" id="IPR014015">
    <property type="entry name" value="Helicase_SF3_DNA-vir"/>
</dbReference>
<organism evidence="8 9">
    <name type="scientific">Sea star-associated densovirus</name>
    <dbReference type="NCBI Taxonomy" id="1979755"/>
    <lineage>
        <taxon>Viruses</taxon>
        <taxon>Monodnaviria</taxon>
        <taxon>Shotokuvirae</taxon>
        <taxon>Cossaviricota</taxon>
        <taxon>Quintoviricetes</taxon>
        <taxon>Piccovirales</taxon>
        <taxon>Parvoviridae</taxon>
        <taxon>Densovirinae</taxon>
        <taxon>Aquambidensovirus</taxon>
        <taxon>Aquambidensovirus asteroid1</taxon>
    </lineage>
</organism>
<keyword evidence="2" id="KW-1048">Host nucleus</keyword>
<feature type="compositionally biased region" description="Low complexity" evidence="6">
    <location>
        <begin position="35"/>
        <end position="45"/>
    </location>
</feature>
<dbReference type="RefSeq" id="YP_009507340.1">
    <property type="nucleotide sequence ID" value="NC_038532.1"/>
</dbReference>
<dbReference type="OrthoDB" id="12894at10239"/>
<evidence type="ECO:0000256" key="5">
    <source>
        <dbReference type="ARBA" id="ARBA00022840"/>
    </source>
</evidence>
<feature type="region of interest" description="Disordered" evidence="6">
    <location>
        <begin position="59"/>
        <end position="78"/>
    </location>
</feature>
<evidence type="ECO:0000256" key="6">
    <source>
        <dbReference type="SAM" id="MobiDB-lite"/>
    </source>
</evidence>
<dbReference type="PROSITE" id="PS51206">
    <property type="entry name" value="SF3_HELICASE_1"/>
    <property type="match status" value="1"/>
</dbReference>
<evidence type="ECO:0000256" key="3">
    <source>
        <dbReference type="ARBA" id="ARBA00022705"/>
    </source>
</evidence>
<accession>A0A0A0QP77</accession>
<dbReference type="KEGG" id="vg:37618306"/>
<evidence type="ECO:0000256" key="1">
    <source>
        <dbReference type="ARBA" id="ARBA00004147"/>
    </source>
</evidence>
<feature type="domain" description="SF3 helicase" evidence="7">
    <location>
        <begin position="386"/>
        <end position="565"/>
    </location>
</feature>
<feature type="region of interest" description="Disordered" evidence="6">
    <location>
        <begin position="262"/>
        <end position="283"/>
    </location>
</feature>
<keyword evidence="9" id="KW-1185">Reference proteome</keyword>
<dbReference type="GO" id="GO:0042025">
    <property type="term" value="C:host cell nucleus"/>
    <property type="evidence" value="ECO:0007669"/>
    <property type="project" value="UniProtKB-SubCell"/>
</dbReference>
<dbReference type="GO" id="GO:0019079">
    <property type="term" value="P:viral genome replication"/>
    <property type="evidence" value="ECO:0007669"/>
    <property type="project" value="InterPro"/>
</dbReference>
<evidence type="ECO:0000256" key="4">
    <source>
        <dbReference type="ARBA" id="ARBA00022741"/>
    </source>
</evidence>
<dbReference type="Pfam" id="PF01057">
    <property type="entry name" value="Parvo_NS1"/>
    <property type="match status" value="1"/>
</dbReference>
<dbReference type="InterPro" id="IPR001257">
    <property type="entry name" value="Parvovirus_NS1_helicase"/>
</dbReference>
<feature type="region of interest" description="Disordered" evidence="6">
    <location>
        <begin position="1"/>
        <end position="53"/>
    </location>
</feature>
<dbReference type="SUPFAM" id="SSF52540">
    <property type="entry name" value="P-loop containing nucleoside triphosphate hydrolases"/>
    <property type="match status" value="1"/>
</dbReference>
<dbReference type="GO" id="GO:0006260">
    <property type="term" value="P:DNA replication"/>
    <property type="evidence" value="ECO:0007669"/>
    <property type="project" value="UniProtKB-KW"/>
</dbReference>
<keyword evidence="4" id="KW-0547">Nucleotide-binding</keyword>
<evidence type="ECO:0000313" key="9">
    <source>
        <dbReference type="Proteomes" id="UP000242837"/>
    </source>
</evidence>
<sequence>MSNVEKEGIRDVGIGGERGGDNISSERGEDDKVCNNSTQNSTESTSIKRGSSGLPVGICEHAGSGGQPTARTRELPSWLSKGSQDVELQYWKGFKKRCDRVFGELQRSDGQLIRDVLRFENPGECKDFLKCLQRDGNYRRGLLQVCREDTHIHVVHDCIYSNGSCRCDWWKKAKTYGADSRRDRRAHRRDSCRSRTITDIQNLLFYYCTKGRTTVYQKIRGEMERIPSEGYNLSESGLDGLPEVFREMEIQIPGTGAELQQWEPNIDDDEPDQGPSCSVPRRKKRKLGAQERIQIRVVEMLQLNPICPPEAIIKHRVWRNDPDLRFKDMTHKEIKTAVNSFSDNLTTFSMSDYQSMYNNEACVPIFSAGYGQFENYYYNIENSVEVMDKLVQYQCGSDEDATLDFVNTLYNVLERKIPKLNCICIYSPPSAGKNFFFDAIKDYYINCGHLSNANKYNAFPFQDAEGRRIVLWNEPNYSPEFLEPIKELLGGDSTSVNVKYMHDTPVYRTPMIVLTNNVVSFMTHPAFKDRVRVFNWMSAPFLKNYDKKPNPLAVYHFFKKFGLVE</sequence>